<evidence type="ECO:0000259" key="7">
    <source>
        <dbReference type="SMART" id="SM00415"/>
    </source>
</evidence>
<evidence type="ECO:0000313" key="9">
    <source>
        <dbReference type="RefSeq" id="XP_026632885.1"/>
    </source>
</evidence>
<dbReference type="InterPro" id="IPR036388">
    <property type="entry name" value="WH-like_DNA-bd_sf"/>
</dbReference>
<keyword evidence="4" id="KW-0539">Nucleus</keyword>
<dbReference type="InterPro" id="IPR000232">
    <property type="entry name" value="HSF_DNA-bd"/>
</dbReference>
<evidence type="ECO:0000256" key="6">
    <source>
        <dbReference type="SAM" id="MobiDB-lite"/>
    </source>
</evidence>
<dbReference type="SUPFAM" id="SSF46785">
    <property type="entry name" value="Winged helix' DNA-binding domain"/>
    <property type="match status" value="1"/>
</dbReference>
<feature type="domain" description="HSF-type DNA-binding" evidence="7">
    <location>
        <begin position="81"/>
        <end position="188"/>
    </location>
</feature>
<dbReference type="Pfam" id="PF00447">
    <property type="entry name" value="HSF_DNA-bind"/>
    <property type="match status" value="1"/>
</dbReference>
<comment type="similarity">
    <text evidence="2 5">Belongs to the HSF family.</text>
</comment>
<name>A0ABM1TT23_MICOH</name>
<organism evidence="8 9">
    <name type="scientific">Microtus ochrogaster</name>
    <name type="common">Prairie vole</name>
    <dbReference type="NCBI Taxonomy" id="79684"/>
    <lineage>
        <taxon>Eukaryota</taxon>
        <taxon>Metazoa</taxon>
        <taxon>Chordata</taxon>
        <taxon>Craniata</taxon>
        <taxon>Vertebrata</taxon>
        <taxon>Euteleostomi</taxon>
        <taxon>Mammalia</taxon>
        <taxon>Eutheria</taxon>
        <taxon>Euarchontoglires</taxon>
        <taxon>Glires</taxon>
        <taxon>Rodentia</taxon>
        <taxon>Myomorpha</taxon>
        <taxon>Muroidea</taxon>
        <taxon>Cricetidae</taxon>
        <taxon>Arvicolinae</taxon>
        <taxon>Microtus</taxon>
    </lineage>
</organism>
<feature type="compositionally biased region" description="Basic and acidic residues" evidence="6">
    <location>
        <begin position="26"/>
        <end position="46"/>
    </location>
</feature>
<feature type="region of interest" description="Disordered" evidence="6">
    <location>
        <begin position="1"/>
        <end position="46"/>
    </location>
</feature>
<dbReference type="PANTHER" id="PTHR10015">
    <property type="entry name" value="HEAT SHOCK TRANSCRIPTION FACTOR"/>
    <property type="match status" value="1"/>
</dbReference>
<evidence type="ECO:0000256" key="4">
    <source>
        <dbReference type="ARBA" id="ARBA00023242"/>
    </source>
</evidence>
<keyword evidence="9" id="KW-0346">Stress response</keyword>
<feature type="region of interest" description="Disordered" evidence="6">
    <location>
        <begin position="208"/>
        <end position="248"/>
    </location>
</feature>
<evidence type="ECO:0000256" key="5">
    <source>
        <dbReference type="RuleBase" id="RU004020"/>
    </source>
</evidence>
<dbReference type="Proteomes" id="UP000694915">
    <property type="component" value="Unplaced"/>
</dbReference>
<evidence type="ECO:0000256" key="2">
    <source>
        <dbReference type="ARBA" id="ARBA00006403"/>
    </source>
</evidence>
<reference evidence="9" key="1">
    <citation type="submission" date="2025-08" db="UniProtKB">
        <authorList>
            <consortium name="RefSeq"/>
        </authorList>
    </citation>
    <scope>IDENTIFICATION</scope>
</reference>
<keyword evidence="8" id="KW-1185">Reference proteome</keyword>
<protein>
    <submittedName>
        <fullName evidence="9">Heat shock transcription factor, X-linked member 4</fullName>
    </submittedName>
</protein>
<sequence>MASQSVEENCGINVSPVVNQEPESEALDRYNSSHDSEVDSKEGLVRQDDQDVIQDQAYVEIPLPEDQSQPIASEEDNTNLFSLPFPMKLWSIVQNEAFKSVKWTKEGDTIMIEVDLFQKEVLHLKGAKKIFETDSLKSFIHQLNMYGFRKIYPETSVAFFEEYKRIMMYRHFNFQRDKPGLVEYIWGKEDLKNLAHQALCVPIPLRSSQEPTSKKKKSPTRYSPRFYRKSEEDCEDAKKKNSNDQAHKGNQGFVFSAVWAMKFIPPCSLEMQLPGESSNPIADDTSGTIICGPPTAPGIQGTEENPSASSSDQLILSSMMSLYNSSCSALLSTLLGRPTNESPDEEQEGSSDYKCVICEPIKNSPRL</sequence>
<dbReference type="GeneID" id="113455455"/>
<keyword evidence="3" id="KW-0238">DNA-binding</keyword>
<evidence type="ECO:0000256" key="1">
    <source>
        <dbReference type="ARBA" id="ARBA00004123"/>
    </source>
</evidence>
<evidence type="ECO:0000256" key="3">
    <source>
        <dbReference type="ARBA" id="ARBA00023125"/>
    </source>
</evidence>
<evidence type="ECO:0000313" key="8">
    <source>
        <dbReference type="Proteomes" id="UP000694915"/>
    </source>
</evidence>
<feature type="compositionally biased region" description="Basic and acidic residues" evidence="6">
    <location>
        <begin position="228"/>
        <end position="247"/>
    </location>
</feature>
<dbReference type="PANTHER" id="PTHR10015:SF140">
    <property type="entry name" value="HEAT SHOCK TRANSCRIPTION FACTOR, X-LINKED MEMBER 3-RELATED"/>
    <property type="match status" value="1"/>
</dbReference>
<dbReference type="RefSeq" id="XP_026632885.1">
    <property type="nucleotide sequence ID" value="XM_026777084.1"/>
</dbReference>
<proteinExistence type="inferred from homology"/>
<comment type="subcellular location">
    <subcellularLocation>
        <location evidence="1">Nucleus</location>
    </subcellularLocation>
</comment>
<dbReference type="SMART" id="SM00415">
    <property type="entry name" value="HSF"/>
    <property type="match status" value="1"/>
</dbReference>
<dbReference type="InterPro" id="IPR036390">
    <property type="entry name" value="WH_DNA-bd_sf"/>
</dbReference>
<accession>A0ABM1TT23</accession>
<dbReference type="Gene3D" id="1.10.10.10">
    <property type="entry name" value="Winged helix-like DNA-binding domain superfamily/Winged helix DNA-binding domain"/>
    <property type="match status" value="1"/>
</dbReference>
<gene>
    <name evidence="9" type="primary">Hsfx4</name>
</gene>